<dbReference type="AlphaFoldDB" id="A0A1T5A3W3"/>
<evidence type="ECO:0000256" key="7">
    <source>
        <dbReference type="SAM" id="Phobius"/>
    </source>
</evidence>
<feature type="transmembrane region" description="Helical" evidence="7">
    <location>
        <begin position="82"/>
        <end position="99"/>
    </location>
</feature>
<evidence type="ECO:0000313" key="9">
    <source>
        <dbReference type="Proteomes" id="UP000189981"/>
    </source>
</evidence>
<dbReference type="EMBL" id="FUYR01000001">
    <property type="protein sequence ID" value="SKB29656.1"/>
    <property type="molecule type" value="Genomic_DNA"/>
</dbReference>
<evidence type="ECO:0000313" key="8">
    <source>
        <dbReference type="EMBL" id="SKB29656.1"/>
    </source>
</evidence>
<dbReference type="GO" id="GO:0005886">
    <property type="term" value="C:plasma membrane"/>
    <property type="evidence" value="ECO:0007669"/>
    <property type="project" value="UniProtKB-SubCell"/>
</dbReference>
<evidence type="ECO:0000256" key="3">
    <source>
        <dbReference type="ARBA" id="ARBA00022475"/>
    </source>
</evidence>
<proteinExistence type="inferred from homology"/>
<evidence type="ECO:0000256" key="1">
    <source>
        <dbReference type="ARBA" id="ARBA00004651"/>
    </source>
</evidence>
<protein>
    <submittedName>
        <fullName evidence="8">Putative oxidoreductase</fullName>
    </submittedName>
</protein>
<dbReference type="Pfam" id="PF07681">
    <property type="entry name" value="DoxX"/>
    <property type="match status" value="1"/>
</dbReference>
<name>A0A1T5A3W3_9SPHI</name>
<keyword evidence="4 7" id="KW-0812">Transmembrane</keyword>
<keyword evidence="9" id="KW-1185">Reference proteome</keyword>
<sequence>MSIKSSFLSANPLSYDFGLLILRVVSGAALLTHGYPKFQKVISGNMQFGDPLGIGQGTSLHLAAFAEFICAILIIMGLLTRLASIPLIINMAVACLIVHATDDFGTKEMSLLYLGIFLTIFFTGPGKFSADRLIWN</sequence>
<keyword evidence="5 7" id="KW-1133">Transmembrane helix</keyword>
<organism evidence="8 9">
    <name type="scientific">Daejeonella lutea</name>
    <dbReference type="NCBI Taxonomy" id="572036"/>
    <lineage>
        <taxon>Bacteria</taxon>
        <taxon>Pseudomonadati</taxon>
        <taxon>Bacteroidota</taxon>
        <taxon>Sphingobacteriia</taxon>
        <taxon>Sphingobacteriales</taxon>
        <taxon>Sphingobacteriaceae</taxon>
        <taxon>Daejeonella</taxon>
    </lineage>
</organism>
<keyword evidence="3" id="KW-1003">Cell membrane</keyword>
<evidence type="ECO:0000256" key="4">
    <source>
        <dbReference type="ARBA" id="ARBA00022692"/>
    </source>
</evidence>
<feature type="transmembrane region" description="Helical" evidence="7">
    <location>
        <begin position="12"/>
        <end position="31"/>
    </location>
</feature>
<evidence type="ECO:0000256" key="5">
    <source>
        <dbReference type="ARBA" id="ARBA00022989"/>
    </source>
</evidence>
<feature type="transmembrane region" description="Helical" evidence="7">
    <location>
        <begin position="111"/>
        <end position="130"/>
    </location>
</feature>
<comment type="subcellular location">
    <subcellularLocation>
        <location evidence="1">Cell membrane</location>
        <topology evidence="1">Multi-pass membrane protein</topology>
    </subcellularLocation>
</comment>
<dbReference type="InterPro" id="IPR032808">
    <property type="entry name" value="DoxX"/>
</dbReference>
<dbReference type="OrthoDB" id="9813193at2"/>
<comment type="similarity">
    <text evidence="2">Belongs to the DoxX family.</text>
</comment>
<accession>A0A1T5A3W3</accession>
<dbReference type="PANTHER" id="PTHR33452:SF1">
    <property type="entry name" value="INNER MEMBRANE PROTEIN YPHA-RELATED"/>
    <property type="match status" value="1"/>
</dbReference>
<reference evidence="9" key="1">
    <citation type="submission" date="2017-02" db="EMBL/GenBank/DDBJ databases">
        <authorList>
            <person name="Varghese N."/>
            <person name="Submissions S."/>
        </authorList>
    </citation>
    <scope>NUCLEOTIDE SEQUENCE [LARGE SCALE GENOMIC DNA]</scope>
    <source>
        <strain evidence="9">DSM 22385</strain>
    </source>
</reference>
<dbReference type="InterPro" id="IPR051907">
    <property type="entry name" value="DoxX-like_oxidoreductase"/>
</dbReference>
<gene>
    <name evidence="8" type="ORF">SAMN05661099_0295</name>
</gene>
<dbReference type="RefSeq" id="WP_079700795.1">
    <property type="nucleotide sequence ID" value="NZ_FUYR01000001.1"/>
</dbReference>
<dbReference type="PANTHER" id="PTHR33452">
    <property type="entry name" value="OXIDOREDUCTASE CATD-RELATED"/>
    <property type="match status" value="1"/>
</dbReference>
<evidence type="ECO:0000256" key="6">
    <source>
        <dbReference type="ARBA" id="ARBA00023136"/>
    </source>
</evidence>
<dbReference type="STRING" id="572036.SAMN05661099_0295"/>
<keyword evidence="6 7" id="KW-0472">Membrane</keyword>
<feature type="transmembrane region" description="Helical" evidence="7">
    <location>
        <begin position="52"/>
        <end position="76"/>
    </location>
</feature>
<evidence type="ECO:0000256" key="2">
    <source>
        <dbReference type="ARBA" id="ARBA00006679"/>
    </source>
</evidence>
<dbReference type="Proteomes" id="UP000189981">
    <property type="component" value="Unassembled WGS sequence"/>
</dbReference>